<feature type="domain" description="C2H2-type" evidence="14">
    <location>
        <begin position="178"/>
        <end position="206"/>
    </location>
</feature>
<reference evidence="15" key="2">
    <citation type="submission" date="2014-03" db="EMBL/GenBank/DDBJ databases">
        <authorList>
            <person name="Genoscope - CEA"/>
        </authorList>
    </citation>
    <scope>NUCLEOTIDE SEQUENCE</scope>
</reference>
<keyword evidence="6 12" id="KW-0863">Zinc-finger</keyword>
<evidence type="ECO:0000256" key="10">
    <source>
        <dbReference type="ARBA" id="ARBA00023163"/>
    </source>
</evidence>
<dbReference type="GO" id="GO:0005634">
    <property type="term" value="C:nucleus"/>
    <property type="evidence" value="ECO:0007669"/>
    <property type="project" value="UniProtKB-SubCell"/>
</dbReference>
<evidence type="ECO:0000256" key="7">
    <source>
        <dbReference type="ARBA" id="ARBA00022833"/>
    </source>
</evidence>
<evidence type="ECO:0000256" key="8">
    <source>
        <dbReference type="ARBA" id="ARBA00023015"/>
    </source>
</evidence>
<evidence type="ECO:0000256" key="11">
    <source>
        <dbReference type="ARBA" id="ARBA00023242"/>
    </source>
</evidence>
<evidence type="ECO:0000256" key="6">
    <source>
        <dbReference type="ARBA" id="ARBA00022771"/>
    </source>
</evidence>
<keyword evidence="4" id="KW-0479">Metal-binding</keyword>
<feature type="domain" description="C2H2-type" evidence="14">
    <location>
        <begin position="361"/>
        <end position="388"/>
    </location>
</feature>
<evidence type="ECO:0000313" key="16">
    <source>
        <dbReference type="Proteomes" id="UP000193380"/>
    </source>
</evidence>
<keyword evidence="9" id="KW-0238">DNA-binding</keyword>
<evidence type="ECO:0000256" key="1">
    <source>
        <dbReference type="ARBA" id="ARBA00003767"/>
    </source>
</evidence>
<dbReference type="GO" id="GO:0000977">
    <property type="term" value="F:RNA polymerase II transcription regulatory region sequence-specific DNA binding"/>
    <property type="evidence" value="ECO:0007669"/>
    <property type="project" value="TreeGrafter"/>
</dbReference>
<comment type="subcellular location">
    <subcellularLocation>
        <location evidence="2">Nucleus</location>
    </subcellularLocation>
</comment>
<keyword evidence="5" id="KW-0677">Repeat</keyword>
<dbReference type="AlphaFoldDB" id="A0A060W3B6"/>
<evidence type="ECO:0000256" key="4">
    <source>
        <dbReference type="ARBA" id="ARBA00022723"/>
    </source>
</evidence>
<feature type="domain" description="C2H2-type" evidence="14">
    <location>
        <begin position="305"/>
        <end position="332"/>
    </location>
</feature>
<dbReference type="FunFam" id="3.30.160.60:FF:000352">
    <property type="entry name" value="zinc finger protein 3 homolog"/>
    <property type="match status" value="1"/>
</dbReference>
<dbReference type="GO" id="GO:0000981">
    <property type="term" value="F:DNA-binding transcription factor activity, RNA polymerase II-specific"/>
    <property type="evidence" value="ECO:0007669"/>
    <property type="project" value="TreeGrafter"/>
</dbReference>
<feature type="compositionally biased region" description="Acidic residues" evidence="13">
    <location>
        <begin position="121"/>
        <end position="140"/>
    </location>
</feature>
<sequence length="484" mass="55555">MSKLQQINAFLNEKLTAVPLEISVLVKKTIAEHQEEISRLKRANARLRRLLDLVFKPEIKLHRLADLQLLTLTEEEVNPEQQHCEQEWSANLGLQESDAEESMWNSINITVENRTKSDGESYSESESTSDYEPPSDSDNSESDHVNMDNRIRLSGLKPLKSKRGRGRPRKETGALPDLKCDVCIKKFATASGLRRHLQNWHSEERPIGLPRKETSELSDLKCNVCGKCLATARSLKRHLQLRHSEERPYMCDTCGQCFALNRYLIRHMKIHADERQHCCTKCGKRFFHKESLKNHMVNIHAGLVFKCDLCGKCLSTKGRLKLHRQNHTGEKSHPCKECDKAFDCESGLIKHMRTHTGEKPFQCKECGKCFGEKGSLTKHMMTHTQEKPHRCNECGRCFNLKGNLTDTYGGGSSMPFVWNLFEVSIKSEETSTNSQNKYSQRLRTRINALCVKLKVEEVSRGQLSDHCSWLRAQSAIWKSVQWSF</sequence>
<reference evidence="15" key="1">
    <citation type="journal article" date="2014" name="Nat. Commun.">
        <title>The rainbow trout genome provides novel insights into evolution after whole-genome duplication in vertebrates.</title>
        <authorList>
            <person name="Berthelot C."/>
            <person name="Brunet F."/>
            <person name="Chalopin D."/>
            <person name="Juanchich A."/>
            <person name="Bernard M."/>
            <person name="Noel B."/>
            <person name="Bento P."/>
            <person name="Da Silva C."/>
            <person name="Labadie K."/>
            <person name="Alberti A."/>
            <person name="Aury J.M."/>
            <person name="Louis A."/>
            <person name="Dehais P."/>
            <person name="Bardou P."/>
            <person name="Montfort J."/>
            <person name="Klopp C."/>
            <person name="Cabau C."/>
            <person name="Gaspin C."/>
            <person name="Thorgaard G.H."/>
            <person name="Boussaha M."/>
            <person name="Quillet E."/>
            <person name="Guyomard R."/>
            <person name="Galiana D."/>
            <person name="Bobe J."/>
            <person name="Volff J.N."/>
            <person name="Genet C."/>
            <person name="Wincker P."/>
            <person name="Jaillon O."/>
            <person name="Roest Crollius H."/>
            <person name="Guiguen Y."/>
        </authorList>
    </citation>
    <scope>NUCLEOTIDE SEQUENCE [LARGE SCALE GENOMIC DNA]</scope>
</reference>
<protein>
    <recommendedName>
        <fullName evidence="14">C2H2-type domain-containing protein</fullName>
    </recommendedName>
</protein>
<evidence type="ECO:0000313" key="15">
    <source>
        <dbReference type="EMBL" id="CDQ61733.1"/>
    </source>
</evidence>
<evidence type="ECO:0000256" key="9">
    <source>
        <dbReference type="ARBA" id="ARBA00023125"/>
    </source>
</evidence>
<evidence type="ECO:0000256" key="3">
    <source>
        <dbReference type="ARBA" id="ARBA00006991"/>
    </source>
</evidence>
<evidence type="ECO:0000259" key="14">
    <source>
        <dbReference type="PROSITE" id="PS50157"/>
    </source>
</evidence>
<keyword evidence="8" id="KW-0805">Transcription regulation</keyword>
<dbReference type="Proteomes" id="UP000193380">
    <property type="component" value="Unassembled WGS sequence"/>
</dbReference>
<comment type="function">
    <text evidence="1">May be involved in transcriptional regulation.</text>
</comment>
<dbReference type="FunFam" id="3.30.160.60:FF:000417">
    <property type="entry name" value="Zinc finger protein"/>
    <property type="match status" value="1"/>
</dbReference>
<dbReference type="STRING" id="8022.A0A060W3B6"/>
<feature type="compositionally biased region" description="Basic and acidic residues" evidence="13">
    <location>
        <begin position="141"/>
        <end position="151"/>
    </location>
</feature>
<dbReference type="PaxDb" id="8022-A0A060W3B6"/>
<feature type="domain" description="C2H2-type" evidence="14">
    <location>
        <begin position="277"/>
        <end position="302"/>
    </location>
</feature>
<keyword evidence="11" id="KW-0539">Nucleus</keyword>
<dbReference type="EMBL" id="FR904387">
    <property type="protein sequence ID" value="CDQ61733.1"/>
    <property type="molecule type" value="Genomic_DNA"/>
</dbReference>
<proteinExistence type="inferred from homology"/>
<feature type="domain" description="C2H2-type" evidence="14">
    <location>
        <begin position="220"/>
        <end position="248"/>
    </location>
</feature>
<dbReference type="FunFam" id="3.30.160.60:FF:000446">
    <property type="entry name" value="Zinc finger protein"/>
    <property type="match status" value="1"/>
</dbReference>
<keyword evidence="7" id="KW-0862">Zinc</keyword>
<dbReference type="PROSITE" id="PS50157">
    <property type="entry name" value="ZINC_FINGER_C2H2_2"/>
    <property type="match status" value="7"/>
</dbReference>
<dbReference type="FunFam" id="3.30.160.60:FF:000966">
    <property type="entry name" value="ZFP90 zinc finger protein"/>
    <property type="match status" value="1"/>
</dbReference>
<dbReference type="SMART" id="SM00355">
    <property type="entry name" value="ZnF_C2H2"/>
    <property type="match status" value="7"/>
</dbReference>
<feature type="domain" description="C2H2-type" evidence="14">
    <location>
        <begin position="249"/>
        <end position="276"/>
    </location>
</feature>
<dbReference type="PROSITE" id="PS00028">
    <property type="entry name" value="ZINC_FINGER_C2H2_1"/>
    <property type="match status" value="7"/>
</dbReference>
<evidence type="ECO:0000256" key="13">
    <source>
        <dbReference type="SAM" id="MobiDB-lite"/>
    </source>
</evidence>
<dbReference type="Pfam" id="PF00096">
    <property type="entry name" value="zf-C2H2"/>
    <property type="match status" value="6"/>
</dbReference>
<dbReference type="InterPro" id="IPR013087">
    <property type="entry name" value="Znf_C2H2_type"/>
</dbReference>
<feature type="compositionally biased region" description="Basic residues" evidence="13">
    <location>
        <begin position="159"/>
        <end position="168"/>
    </location>
</feature>
<feature type="region of interest" description="Disordered" evidence="13">
    <location>
        <begin position="110"/>
        <end position="172"/>
    </location>
</feature>
<dbReference type="InterPro" id="IPR036236">
    <property type="entry name" value="Znf_C2H2_sf"/>
</dbReference>
<feature type="domain" description="C2H2-type" evidence="14">
    <location>
        <begin position="333"/>
        <end position="360"/>
    </location>
</feature>
<evidence type="ECO:0000256" key="5">
    <source>
        <dbReference type="ARBA" id="ARBA00022737"/>
    </source>
</evidence>
<organism evidence="15 16">
    <name type="scientific">Oncorhynchus mykiss</name>
    <name type="common">Rainbow trout</name>
    <name type="synonym">Salmo gairdneri</name>
    <dbReference type="NCBI Taxonomy" id="8022"/>
    <lineage>
        <taxon>Eukaryota</taxon>
        <taxon>Metazoa</taxon>
        <taxon>Chordata</taxon>
        <taxon>Craniata</taxon>
        <taxon>Vertebrata</taxon>
        <taxon>Euteleostomi</taxon>
        <taxon>Actinopterygii</taxon>
        <taxon>Neopterygii</taxon>
        <taxon>Teleostei</taxon>
        <taxon>Protacanthopterygii</taxon>
        <taxon>Salmoniformes</taxon>
        <taxon>Salmonidae</taxon>
        <taxon>Salmoninae</taxon>
        <taxon>Oncorhynchus</taxon>
    </lineage>
</organism>
<name>A0A060W3B6_ONCMY</name>
<accession>A0A060W3B6</accession>
<dbReference type="SUPFAM" id="SSF57667">
    <property type="entry name" value="beta-beta-alpha zinc fingers"/>
    <property type="match status" value="4"/>
</dbReference>
<dbReference type="GO" id="GO:0008270">
    <property type="term" value="F:zinc ion binding"/>
    <property type="evidence" value="ECO:0007669"/>
    <property type="project" value="UniProtKB-KW"/>
</dbReference>
<dbReference type="InterPro" id="IPR050717">
    <property type="entry name" value="C2H2-ZF_Transcription_Reg"/>
</dbReference>
<dbReference type="PANTHER" id="PTHR14196">
    <property type="entry name" value="ODD-SKIPPED - RELATED"/>
    <property type="match status" value="1"/>
</dbReference>
<dbReference type="Gene3D" id="3.30.160.60">
    <property type="entry name" value="Classic Zinc Finger"/>
    <property type="match status" value="7"/>
</dbReference>
<comment type="similarity">
    <text evidence="3">Belongs to the krueppel C2H2-type zinc-finger protein family.</text>
</comment>
<evidence type="ECO:0000256" key="2">
    <source>
        <dbReference type="ARBA" id="ARBA00004123"/>
    </source>
</evidence>
<evidence type="ECO:0000256" key="12">
    <source>
        <dbReference type="PROSITE-ProRule" id="PRU00042"/>
    </source>
</evidence>
<keyword evidence="10" id="KW-0804">Transcription</keyword>
<dbReference type="PANTHER" id="PTHR14196:SF12">
    <property type="entry name" value="ZINC FINGER PROTEIN 208-LIKE"/>
    <property type="match status" value="1"/>
</dbReference>
<gene>
    <name evidence="15" type="ORF">GSONMT00065835001</name>
</gene>